<dbReference type="EMBL" id="MKZO01000017">
    <property type="protein sequence ID" value="OLS62846.1"/>
    <property type="molecule type" value="Genomic_DNA"/>
</dbReference>
<dbReference type="Proteomes" id="UP000186736">
    <property type="component" value="Unassembled WGS sequence"/>
</dbReference>
<dbReference type="Gene3D" id="3.30.70.100">
    <property type="match status" value="1"/>
</dbReference>
<organism evidence="1 2">
    <name type="scientific">Pseudomonas putida</name>
    <name type="common">Arthrobacter siderocapsulatus</name>
    <dbReference type="NCBI Taxonomy" id="303"/>
    <lineage>
        <taxon>Bacteria</taxon>
        <taxon>Pseudomonadati</taxon>
        <taxon>Pseudomonadota</taxon>
        <taxon>Gammaproteobacteria</taxon>
        <taxon>Pseudomonadales</taxon>
        <taxon>Pseudomonadaceae</taxon>
        <taxon>Pseudomonas</taxon>
    </lineage>
</organism>
<accession>A0A1Q9R618</accession>
<reference evidence="1 2" key="1">
    <citation type="submission" date="2016-10" db="EMBL/GenBank/DDBJ databases">
        <title>Genome Sequence of Pseudomonas putida GM4FR.</title>
        <authorList>
            <person name="Poehlein A."/>
            <person name="Wemheuer F."/>
            <person name="Hollensteiner J."/>
            <person name="Wemheuer B."/>
        </authorList>
    </citation>
    <scope>NUCLEOTIDE SEQUENCE [LARGE SCALE GENOMIC DNA]</scope>
    <source>
        <strain evidence="1 2">GM4FR</strain>
    </source>
</reference>
<gene>
    <name evidence="1" type="ORF">PSEMO_22000</name>
</gene>
<evidence type="ECO:0008006" key="3">
    <source>
        <dbReference type="Google" id="ProtNLM"/>
    </source>
</evidence>
<dbReference type="RefSeq" id="WP_075803140.1">
    <property type="nucleotide sequence ID" value="NZ_MKZO01000017.1"/>
</dbReference>
<proteinExistence type="predicted"/>
<name>A0A1Q9R618_PSEPU</name>
<evidence type="ECO:0000313" key="2">
    <source>
        <dbReference type="Proteomes" id="UP000186736"/>
    </source>
</evidence>
<protein>
    <recommendedName>
        <fullName evidence="3">EthD domain-containing protein</fullName>
    </recommendedName>
</protein>
<sequence length="112" mass="12500">MFTVAFMFRRKPGLSRETFDALYEAHREVMTRESRGLVSYVQYPTRAVADVGGIVCNAGATTYDALSIYTYHCEADAVFTTQRVAVVEDSERFIDFSSMVTLAVNAHTVVEA</sequence>
<dbReference type="OrthoDB" id="8611253at2"/>
<dbReference type="AlphaFoldDB" id="A0A1Q9R618"/>
<dbReference type="InterPro" id="IPR011008">
    <property type="entry name" value="Dimeric_a/b-barrel"/>
</dbReference>
<evidence type="ECO:0000313" key="1">
    <source>
        <dbReference type="EMBL" id="OLS62846.1"/>
    </source>
</evidence>
<comment type="caution">
    <text evidence="1">The sequence shown here is derived from an EMBL/GenBank/DDBJ whole genome shotgun (WGS) entry which is preliminary data.</text>
</comment>
<dbReference type="SUPFAM" id="SSF54909">
    <property type="entry name" value="Dimeric alpha+beta barrel"/>
    <property type="match status" value="1"/>
</dbReference>